<evidence type="ECO:0000313" key="2">
    <source>
        <dbReference type="EMBL" id="MFC4311244.1"/>
    </source>
</evidence>
<keyword evidence="3" id="KW-1185">Reference proteome</keyword>
<comment type="caution">
    <text evidence="2">The sequence shown here is derived from an EMBL/GenBank/DDBJ whole genome shotgun (WGS) entry which is preliminary data.</text>
</comment>
<protein>
    <submittedName>
        <fullName evidence="2">Uncharacterized protein</fullName>
    </submittedName>
</protein>
<dbReference type="RefSeq" id="WP_380599407.1">
    <property type="nucleotide sequence ID" value="NZ_JBHSDU010000003.1"/>
</dbReference>
<feature type="signal peptide" evidence="1">
    <location>
        <begin position="1"/>
        <end position="19"/>
    </location>
</feature>
<keyword evidence="1" id="KW-0732">Signal</keyword>
<reference evidence="3" key="1">
    <citation type="journal article" date="2019" name="Int. J. Syst. Evol. Microbiol.">
        <title>The Global Catalogue of Microorganisms (GCM) 10K type strain sequencing project: providing services to taxonomists for standard genome sequencing and annotation.</title>
        <authorList>
            <consortium name="The Broad Institute Genomics Platform"/>
            <consortium name="The Broad Institute Genome Sequencing Center for Infectious Disease"/>
            <person name="Wu L."/>
            <person name="Ma J."/>
        </authorList>
    </citation>
    <scope>NUCLEOTIDE SEQUENCE [LARGE SCALE GENOMIC DNA]</scope>
    <source>
        <strain evidence="3">CGMCC 1.10759</strain>
    </source>
</reference>
<feature type="chain" id="PRO_5045416865" evidence="1">
    <location>
        <begin position="20"/>
        <end position="185"/>
    </location>
</feature>
<name>A0ABV8SY38_9GAMM</name>
<proteinExistence type="predicted"/>
<dbReference type="EMBL" id="JBHSDU010000003">
    <property type="protein sequence ID" value="MFC4311244.1"/>
    <property type="molecule type" value="Genomic_DNA"/>
</dbReference>
<evidence type="ECO:0000256" key="1">
    <source>
        <dbReference type="SAM" id="SignalP"/>
    </source>
</evidence>
<dbReference type="Proteomes" id="UP001595904">
    <property type="component" value="Unassembled WGS sequence"/>
</dbReference>
<sequence length="185" mass="19103">MRAVAIVVATLAMTKIAVAEETPAAETAATSAAATPALDGGAIAISTTAPYVDTSMIAQNILDECGLPQSQMKALLEQAAKAGVSLVTNEEAVAAKSGKVLVVETANALSQGNAWRGHAKLVAIRGRLFDNGTEIGSFNARRNSMGGIGAGFMSSCAVLYRCQNALARDVLEWLKNPVKDARLGD</sequence>
<accession>A0ABV8SY38</accession>
<gene>
    <name evidence="2" type="ORF">ACFPN2_19250</name>
</gene>
<organism evidence="2 3">
    <name type="scientific">Steroidobacter flavus</name>
    <dbReference type="NCBI Taxonomy" id="1842136"/>
    <lineage>
        <taxon>Bacteria</taxon>
        <taxon>Pseudomonadati</taxon>
        <taxon>Pseudomonadota</taxon>
        <taxon>Gammaproteobacteria</taxon>
        <taxon>Steroidobacterales</taxon>
        <taxon>Steroidobacteraceae</taxon>
        <taxon>Steroidobacter</taxon>
    </lineage>
</organism>
<evidence type="ECO:0000313" key="3">
    <source>
        <dbReference type="Proteomes" id="UP001595904"/>
    </source>
</evidence>